<dbReference type="GO" id="GO:0033179">
    <property type="term" value="C:proton-transporting V-type ATPase, V0 domain"/>
    <property type="evidence" value="ECO:0007669"/>
    <property type="project" value="InterPro"/>
</dbReference>
<protein>
    <submittedName>
        <fullName evidence="9">Uncharacterized protein</fullName>
    </submittedName>
</protein>
<organism evidence="9 10">
    <name type="scientific">Jimgerdemannia flammicorona</name>
    <dbReference type="NCBI Taxonomy" id="994334"/>
    <lineage>
        <taxon>Eukaryota</taxon>
        <taxon>Fungi</taxon>
        <taxon>Fungi incertae sedis</taxon>
        <taxon>Mucoromycota</taxon>
        <taxon>Mucoromycotina</taxon>
        <taxon>Endogonomycetes</taxon>
        <taxon>Endogonales</taxon>
        <taxon>Endogonaceae</taxon>
        <taxon>Jimgerdemannia</taxon>
    </lineage>
</organism>
<keyword evidence="10" id="KW-1185">Reference proteome</keyword>
<evidence type="ECO:0000313" key="9">
    <source>
        <dbReference type="EMBL" id="RUS16800.1"/>
    </source>
</evidence>
<keyword evidence="6" id="KW-1133">Transmembrane helix</keyword>
<evidence type="ECO:0000256" key="1">
    <source>
        <dbReference type="ARBA" id="ARBA00004141"/>
    </source>
</evidence>
<evidence type="ECO:0000256" key="6">
    <source>
        <dbReference type="ARBA" id="ARBA00022989"/>
    </source>
</evidence>
<evidence type="ECO:0000256" key="2">
    <source>
        <dbReference type="ARBA" id="ARBA00008328"/>
    </source>
</evidence>
<keyword evidence="7" id="KW-0406">Ion transport</keyword>
<keyword evidence="5" id="KW-0375">Hydrogen ion transport</keyword>
<comment type="similarity">
    <text evidence="2">Belongs to the V-ATPase e1/e2 subunit family.</text>
</comment>
<accession>A0A433PH19</accession>
<comment type="caution">
    <text evidence="9">The sequence shown here is derived from an EMBL/GenBank/DDBJ whole genome shotgun (WGS) entry which is preliminary data.</text>
</comment>
<proteinExistence type="inferred from homology"/>
<evidence type="ECO:0000256" key="3">
    <source>
        <dbReference type="ARBA" id="ARBA00022448"/>
    </source>
</evidence>
<comment type="subcellular location">
    <subcellularLocation>
        <location evidence="1">Membrane</location>
        <topology evidence="1">Multi-pass membrane protein</topology>
    </subcellularLocation>
</comment>
<name>A0A433PH19_9FUNG</name>
<sequence length="97" mass="11385">MHLLRLTNYPSDHAIFSQQRWALTYLAQLHPLIYPRRSDLRPHEKGGLLVRRTVEGIYQWTLIEFDGISFFSHRTFDVKDDANVLVFIADTNIPSED</sequence>
<gene>
    <name evidence="9" type="ORF">BC938DRAFT_476466</name>
</gene>
<dbReference type="Proteomes" id="UP000274822">
    <property type="component" value="Unassembled WGS sequence"/>
</dbReference>
<dbReference type="EMBL" id="RBNJ01023810">
    <property type="protein sequence ID" value="RUS16800.1"/>
    <property type="molecule type" value="Genomic_DNA"/>
</dbReference>
<evidence type="ECO:0000256" key="7">
    <source>
        <dbReference type="ARBA" id="ARBA00023065"/>
    </source>
</evidence>
<feature type="non-terminal residue" evidence="9">
    <location>
        <position position="97"/>
    </location>
</feature>
<keyword evidence="4" id="KW-0812">Transmembrane</keyword>
<keyword evidence="3" id="KW-0813">Transport</keyword>
<dbReference type="AlphaFoldDB" id="A0A433PH19"/>
<evidence type="ECO:0000256" key="8">
    <source>
        <dbReference type="ARBA" id="ARBA00023136"/>
    </source>
</evidence>
<reference evidence="9 10" key="1">
    <citation type="journal article" date="2018" name="New Phytol.">
        <title>Phylogenomics of Endogonaceae and evolution of mycorrhizas within Mucoromycota.</title>
        <authorList>
            <person name="Chang Y."/>
            <person name="Desiro A."/>
            <person name="Na H."/>
            <person name="Sandor L."/>
            <person name="Lipzen A."/>
            <person name="Clum A."/>
            <person name="Barry K."/>
            <person name="Grigoriev I.V."/>
            <person name="Martin F.M."/>
            <person name="Stajich J.E."/>
            <person name="Smith M.E."/>
            <person name="Bonito G."/>
            <person name="Spatafora J.W."/>
        </authorList>
    </citation>
    <scope>NUCLEOTIDE SEQUENCE [LARGE SCALE GENOMIC DNA]</scope>
    <source>
        <strain evidence="9 10">AD002</strain>
    </source>
</reference>
<dbReference type="GO" id="GO:0046961">
    <property type="term" value="F:proton-transporting ATPase activity, rotational mechanism"/>
    <property type="evidence" value="ECO:0007669"/>
    <property type="project" value="InterPro"/>
</dbReference>
<evidence type="ECO:0000313" key="10">
    <source>
        <dbReference type="Proteomes" id="UP000274822"/>
    </source>
</evidence>
<evidence type="ECO:0000256" key="5">
    <source>
        <dbReference type="ARBA" id="ARBA00022781"/>
    </source>
</evidence>
<dbReference type="InterPro" id="IPR008389">
    <property type="entry name" value="ATPase_V0-cplx_e1/e2_su"/>
</dbReference>
<dbReference type="Pfam" id="PF05493">
    <property type="entry name" value="ATP_synt_H"/>
    <property type="match status" value="1"/>
</dbReference>
<keyword evidence="8" id="KW-0472">Membrane</keyword>
<evidence type="ECO:0000256" key="4">
    <source>
        <dbReference type="ARBA" id="ARBA00022692"/>
    </source>
</evidence>